<keyword evidence="2" id="KW-0812">Transmembrane</keyword>
<gene>
    <name evidence="4" type="ORF">HMPREF1317_1812</name>
</gene>
<accession>J1H263</accession>
<comment type="caution">
    <text evidence="4">The sequence shown here is derived from an EMBL/GenBank/DDBJ whole genome shotgun (WGS) entry which is preliminary data.</text>
</comment>
<evidence type="ECO:0000256" key="1">
    <source>
        <dbReference type="SAM" id="MobiDB-lite"/>
    </source>
</evidence>
<keyword evidence="2" id="KW-0472">Membrane</keyword>
<evidence type="ECO:0000313" key="4">
    <source>
        <dbReference type="EMBL" id="EJF39555.1"/>
    </source>
</evidence>
<proteinExistence type="predicted"/>
<keyword evidence="5" id="KW-1185">Reference proteome</keyword>
<evidence type="ECO:0000256" key="2">
    <source>
        <dbReference type="SAM" id="Phobius"/>
    </source>
</evidence>
<feature type="region of interest" description="Disordered" evidence="1">
    <location>
        <begin position="286"/>
        <end position="361"/>
    </location>
</feature>
<evidence type="ECO:0008006" key="6">
    <source>
        <dbReference type="Google" id="ProtNLM"/>
    </source>
</evidence>
<organism evidence="4 5">
    <name type="scientific">Schaalia georgiae F0490</name>
    <dbReference type="NCBI Taxonomy" id="1125717"/>
    <lineage>
        <taxon>Bacteria</taxon>
        <taxon>Bacillati</taxon>
        <taxon>Actinomycetota</taxon>
        <taxon>Actinomycetes</taxon>
        <taxon>Actinomycetales</taxon>
        <taxon>Actinomycetaceae</taxon>
        <taxon>Schaalia</taxon>
    </lineage>
</organism>
<keyword evidence="2" id="KW-1133">Transmembrane helix</keyword>
<dbReference type="OrthoDB" id="7210788at2"/>
<dbReference type="EMBL" id="AKFS01000248">
    <property type="protein sequence ID" value="EJF39555.1"/>
    <property type="molecule type" value="Genomic_DNA"/>
</dbReference>
<evidence type="ECO:0000313" key="5">
    <source>
        <dbReference type="Proteomes" id="UP000004578"/>
    </source>
</evidence>
<feature type="compositionally biased region" description="Low complexity" evidence="1">
    <location>
        <begin position="632"/>
        <end position="673"/>
    </location>
</feature>
<feature type="compositionally biased region" description="Pro residues" evidence="1">
    <location>
        <begin position="314"/>
        <end position="350"/>
    </location>
</feature>
<keyword evidence="3" id="KW-0732">Signal</keyword>
<feature type="signal peptide" evidence="3">
    <location>
        <begin position="1"/>
        <end position="33"/>
    </location>
</feature>
<dbReference type="AlphaFoldDB" id="J1H263"/>
<feature type="region of interest" description="Disordered" evidence="1">
    <location>
        <begin position="624"/>
        <end position="686"/>
    </location>
</feature>
<dbReference type="PATRIC" id="fig|1125717.3.peg.1552"/>
<sequence>MRASTPLKVLCAVCAAVTVGASAIALAPPAAQAAPTEVSGAVLQWGMNAETGSAGFAPGTCNFFGAGAAGDSGGGQWPNSPARDEAGEYVVSAKTGQELWRAQQGSVSILKPDANGAYAPITWADKCTTRTGQRTDTNGAVSEAVVRIEGGTGSLDPATGSATISWKGSWTVVFYSGMTYWSANDPVLTVENGVGTLTATASGFGASMSDPDAKPTPLTPRKVTLATLKDVTVTDKGLTVVPEYRGVEVTSPANAVPQARTGADWGSWPQDFVDFQGETGQHSYWYSSGSSVDARKPPSPLAVAVPGNGGDAPAPDPAPQPTPTTPAPTPTAPDPAPTTPAPSPTTPGPAPSGKDGGSLSDATLRWSMSDEANSGAYNGDCNFLSAGVAASTGSSRPWDSSFYSASSGNVSIVKADGAGGWTGATWENHCLDAAGNKVRSNDLHANTGSQVVVTGGKGTVAADGATRIEWKGSWTVAFYGGMNYWSVTDPVLDVDASGSGTLTATASGYGADRNDTSVWLPLPTQKVTLATLNGVDVRAAASASGFTHTPDYLGVSVQVGSSVAKQAARTSDNAEYWGSFPQDFVTYQEKTGQSSYWYTSGGTRDAAKKAAPLTVAYTASFTTPSSTNDGVAGARGRGAASARGSASRASSGSGTAAQKNSTAAGRRSASAGPSAPPVPVALGPDTGPVEAGGYTVNRVSAARGLRDSAGRIALGAGVMTAGSGLPLLLGWLIRRQLGLDPRAVVLR</sequence>
<dbReference type="Proteomes" id="UP000004578">
    <property type="component" value="Unassembled WGS sequence"/>
</dbReference>
<dbReference type="RefSeq" id="WP_005871579.1">
    <property type="nucleotide sequence ID" value="NZ_AKFS01000248.1"/>
</dbReference>
<name>J1H263_9ACTO</name>
<feature type="transmembrane region" description="Helical" evidence="2">
    <location>
        <begin position="712"/>
        <end position="733"/>
    </location>
</feature>
<reference evidence="4 5" key="1">
    <citation type="submission" date="2012-05" db="EMBL/GenBank/DDBJ databases">
        <authorList>
            <person name="Harkins D.M."/>
            <person name="Madupu R."/>
            <person name="Durkin A.S."/>
            <person name="Torralba M."/>
            <person name="Methe B."/>
            <person name="Sutton G.G."/>
            <person name="Nelson K.E."/>
        </authorList>
    </citation>
    <scope>NUCLEOTIDE SEQUENCE [LARGE SCALE GENOMIC DNA]</scope>
    <source>
        <strain evidence="4 5">F0490</strain>
    </source>
</reference>
<feature type="chain" id="PRO_5003742616" description="Htaa protein" evidence="3">
    <location>
        <begin position="34"/>
        <end position="747"/>
    </location>
</feature>
<evidence type="ECO:0000256" key="3">
    <source>
        <dbReference type="SAM" id="SignalP"/>
    </source>
</evidence>
<protein>
    <recommendedName>
        <fullName evidence="6">Htaa protein</fullName>
    </recommendedName>
</protein>